<evidence type="ECO:0000259" key="9">
    <source>
        <dbReference type="PROSITE" id="PS50929"/>
    </source>
</evidence>
<evidence type="ECO:0000256" key="5">
    <source>
        <dbReference type="ARBA" id="ARBA00022989"/>
    </source>
</evidence>
<dbReference type="InterPro" id="IPR036640">
    <property type="entry name" value="ABC1_TM_sf"/>
</dbReference>
<dbReference type="Proteomes" id="UP001056681">
    <property type="component" value="Chromosome"/>
</dbReference>
<keyword evidence="5 7" id="KW-1133">Transmembrane helix</keyword>
<keyword evidence="4" id="KW-0067">ATP-binding</keyword>
<dbReference type="InterPro" id="IPR003439">
    <property type="entry name" value="ABC_transporter-like_ATP-bd"/>
</dbReference>
<sequence>MNAVNESPSNTWGLAKRLGFGKRTPIIRQSEQNECGLACIAMILGHHGQHVSLRDLRKHSDVSSRGASLNDLMDVAGERGLRCRPLRLDLAELGQLQTPCLLHWRMDHFVVLIKVSGKHAIVHDPAAGRRSVPLAEVSRLFTGIAMEAVPADHFISARKKPDIPLASMLRMLNGYASSLWSILGFSLALEVLALLMPQLVQTVVDQVLANGDYDLLTLVGISFVLLTLISSAVSACRSWSVAWLRAHGGMRWTGVLFDRLLRLQQNYFERRHVGDVVSRLDAVHSIQQAVTNQLVGALMDGMVGVATLALLLVYSPMLAGVVVCGTLAYTILRLSIYRPLREVGIDQIEAAAAQRTDLVECIRGIRTIRLNNKTAIRSALHANKTASVQAHQFRSDKLGILFEAVGSILAGVQRVIVLWVGASLAMRGQMTAGMLMAFSAYADQFSHRSNALIDYIIQLRLLKIQGERVADVVLAPEEPHMHGSYQGPEHAPSLRFDDVSYRYSSNSPWILRHASLSIEPGECIAIVGASGAGKTTALRLLLGLIDPCEGSVRIGDIDLAHLGKSSFRDRTGIVLQDDHLFSGTIADNICFFDASANMEDIYAAASLAKIHDDICAMPMGYRTLVGDMGSGLSGGQKQRIVLARALYRKPSVLVLDEATSHLDLITESEVAIQLKELKMTRITVAHRPETVRAADRVVALVDGRFTEISPAIVA</sequence>
<dbReference type="PANTHER" id="PTHR24221:SF606">
    <property type="entry name" value="COLICIN V SECRETION-PROCESSING ATP-BINDING PROTEIN"/>
    <property type="match status" value="1"/>
</dbReference>
<dbReference type="RefSeq" id="WP_250338436.1">
    <property type="nucleotide sequence ID" value="NZ_CP063231.1"/>
</dbReference>
<feature type="transmembrane region" description="Helical" evidence="7">
    <location>
        <begin position="215"/>
        <end position="236"/>
    </location>
</feature>
<evidence type="ECO:0000256" key="1">
    <source>
        <dbReference type="ARBA" id="ARBA00004651"/>
    </source>
</evidence>
<evidence type="ECO:0000259" key="10">
    <source>
        <dbReference type="PROSITE" id="PS50990"/>
    </source>
</evidence>
<feature type="domain" description="ABC transporter" evidence="8">
    <location>
        <begin position="494"/>
        <end position="714"/>
    </location>
</feature>
<dbReference type="Pfam" id="PF00664">
    <property type="entry name" value="ABC_membrane"/>
    <property type="match status" value="1"/>
</dbReference>
<reference evidence="11" key="1">
    <citation type="submission" date="2020-10" db="EMBL/GenBank/DDBJ databases">
        <title>Whole-genome sequence of Luteibacter sp. EIF3.</title>
        <authorList>
            <person name="Friedrich I."/>
            <person name="Hertel R."/>
            <person name="Daniel R."/>
        </authorList>
    </citation>
    <scope>NUCLEOTIDE SEQUENCE</scope>
    <source>
        <strain evidence="11">EIF3</strain>
    </source>
</reference>
<evidence type="ECO:0000313" key="11">
    <source>
        <dbReference type="EMBL" id="URL57577.1"/>
    </source>
</evidence>
<evidence type="ECO:0000256" key="4">
    <source>
        <dbReference type="ARBA" id="ARBA00022840"/>
    </source>
</evidence>
<dbReference type="SMART" id="SM00382">
    <property type="entry name" value="AAA"/>
    <property type="match status" value="1"/>
</dbReference>
<gene>
    <name evidence="11" type="ORF">IM816_13230</name>
</gene>
<dbReference type="SUPFAM" id="SSF90123">
    <property type="entry name" value="ABC transporter transmembrane region"/>
    <property type="match status" value="1"/>
</dbReference>
<dbReference type="Gene3D" id="3.40.50.300">
    <property type="entry name" value="P-loop containing nucleotide triphosphate hydrolases"/>
    <property type="match status" value="1"/>
</dbReference>
<evidence type="ECO:0000256" key="3">
    <source>
        <dbReference type="ARBA" id="ARBA00022741"/>
    </source>
</evidence>
<evidence type="ECO:0000313" key="12">
    <source>
        <dbReference type="Proteomes" id="UP001056681"/>
    </source>
</evidence>
<keyword evidence="12" id="KW-1185">Reference proteome</keyword>
<feature type="transmembrane region" description="Helical" evidence="7">
    <location>
        <begin position="308"/>
        <end position="332"/>
    </location>
</feature>
<dbReference type="InterPro" id="IPR017871">
    <property type="entry name" value="ABC_transporter-like_CS"/>
</dbReference>
<comment type="subcellular location">
    <subcellularLocation>
        <location evidence="1">Cell membrane</location>
        <topology evidence="1">Multi-pass membrane protein</topology>
    </subcellularLocation>
</comment>
<dbReference type="PANTHER" id="PTHR24221">
    <property type="entry name" value="ATP-BINDING CASSETTE SUB-FAMILY B"/>
    <property type="match status" value="1"/>
</dbReference>
<evidence type="ECO:0000256" key="6">
    <source>
        <dbReference type="ARBA" id="ARBA00023136"/>
    </source>
</evidence>
<dbReference type="InterPro" id="IPR027417">
    <property type="entry name" value="P-loop_NTPase"/>
</dbReference>
<proteinExistence type="predicted"/>
<dbReference type="Gene3D" id="3.90.70.10">
    <property type="entry name" value="Cysteine proteinases"/>
    <property type="match status" value="1"/>
</dbReference>
<keyword evidence="6 7" id="KW-0472">Membrane</keyword>
<dbReference type="PROSITE" id="PS50893">
    <property type="entry name" value="ABC_TRANSPORTER_2"/>
    <property type="match status" value="1"/>
</dbReference>
<dbReference type="InterPro" id="IPR039421">
    <property type="entry name" value="Type_1_exporter"/>
</dbReference>
<dbReference type="PROSITE" id="PS00211">
    <property type="entry name" value="ABC_TRANSPORTER_1"/>
    <property type="match status" value="1"/>
</dbReference>
<evidence type="ECO:0000259" key="8">
    <source>
        <dbReference type="PROSITE" id="PS50893"/>
    </source>
</evidence>
<accession>A0ABY4T0U7</accession>
<evidence type="ECO:0000256" key="2">
    <source>
        <dbReference type="ARBA" id="ARBA00022692"/>
    </source>
</evidence>
<keyword evidence="2 7" id="KW-0812">Transmembrane</keyword>
<keyword evidence="3" id="KW-0547">Nucleotide-binding</keyword>
<dbReference type="SUPFAM" id="SSF52540">
    <property type="entry name" value="P-loop containing nucleoside triphosphate hydrolases"/>
    <property type="match status" value="1"/>
</dbReference>
<dbReference type="PROSITE" id="PS50990">
    <property type="entry name" value="PEPTIDASE_C39"/>
    <property type="match status" value="1"/>
</dbReference>
<dbReference type="EMBL" id="CP063231">
    <property type="protein sequence ID" value="URL57577.1"/>
    <property type="molecule type" value="Genomic_DNA"/>
</dbReference>
<name>A0ABY4T0U7_9GAMM</name>
<feature type="domain" description="ABC transmembrane type-1" evidence="9">
    <location>
        <begin position="182"/>
        <end position="461"/>
    </location>
</feature>
<dbReference type="Pfam" id="PF03412">
    <property type="entry name" value="Peptidase_C39"/>
    <property type="match status" value="1"/>
</dbReference>
<dbReference type="CDD" id="cd18567">
    <property type="entry name" value="ABC_6TM_CvaB_RaxB_like"/>
    <property type="match status" value="1"/>
</dbReference>
<dbReference type="InterPro" id="IPR011527">
    <property type="entry name" value="ABC1_TM_dom"/>
</dbReference>
<evidence type="ECO:0000256" key="7">
    <source>
        <dbReference type="SAM" id="Phobius"/>
    </source>
</evidence>
<dbReference type="InterPro" id="IPR003593">
    <property type="entry name" value="AAA+_ATPase"/>
</dbReference>
<feature type="transmembrane region" description="Helical" evidence="7">
    <location>
        <begin position="175"/>
        <end position="195"/>
    </location>
</feature>
<dbReference type="PROSITE" id="PS50929">
    <property type="entry name" value="ABC_TM1F"/>
    <property type="match status" value="1"/>
</dbReference>
<protein>
    <submittedName>
        <fullName evidence="11">Peptidase domain-containing ABC transporter</fullName>
    </submittedName>
</protein>
<dbReference type="Pfam" id="PF00005">
    <property type="entry name" value="ABC_tran"/>
    <property type="match status" value="1"/>
</dbReference>
<dbReference type="Gene3D" id="1.20.1560.10">
    <property type="entry name" value="ABC transporter type 1, transmembrane domain"/>
    <property type="match status" value="1"/>
</dbReference>
<organism evidence="11 12">
    <name type="scientific">Luteibacter flocculans</name>
    <dbReference type="NCBI Taxonomy" id="2780091"/>
    <lineage>
        <taxon>Bacteria</taxon>
        <taxon>Pseudomonadati</taxon>
        <taxon>Pseudomonadota</taxon>
        <taxon>Gammaproteobacteria</taxon>
        <taxon>Lysobacterales</taxon>
        <taxon>Rhodanobacteraceae</taxon>
        <taxon>Luteibacter</taxon>
    </lineage>
</organism>
<feature type="domain" description="Peptidase C39" evidence="10">
    <location>
        <begin position="29"/>
        <end position="148"/>
    </location>
</feature>
<dbReference type="InterPro" id="IPR005074">
    <property type="entry name" value="Peptidase_C39"/>
</dbReference>